<evidence type="ECO:0000259" key="3">
    <source>
        <dbReference type="Pfam" id="PF13532"/>
    </source>
</evidence>
<sequence>MFDKGAHDRDYIDSTVVIARASGGMVRDKTTGEMRMGGDQKEHHTVSSFRNSMMYFNPVVIIAGDQNPRMPSKVPHAYCVLDYFKGTHIWSEKSGGYIMHRCRFEKFNATKPSWWQAQGTEDSVTLGALAKPFKQSCKHCGTVSEQVYLQGWMCLQPACESFWKLPPLSSDAEGLEPDKKSLEYDPRFLKQKTRWPIDDSIYPLTSDSASLSNQSVLGEDCSLAYWRGIMCPYCGRCNSRLHWTAWKCENKGCSFFKKVPHAIIPPTSLRDPYFPLSTQYTLSKDTHLLYVGLHVSFAHNYRINKYTIPGIDGFVVHMIANQTVIEEPGGADDMFVALQETDIGLRRRALKSGVLKGDNYTRHFLVNYGMPYKFIAATDSVSFEGAVRPVTDTRSRLNWPAKYILAQHQGKPVREIEADWKAKEFNEVLALGYFEDQKISYHDDGESGLGSTIATLSLGAPGTMRLRMKARHHSGISSKGLYNDNPPMPGCDKYDAPYQAHLKEVAKDLGFTAARNAPDAISMMLGHGDVVIMHGAAIQKYYEHAVEHEGKLRFALTCRYIDPDSLPDKDKPTYKVRPNSGNYDGAAVGRG</sequence>
<dbReference type="OrthoDB" id="2163491at2759"/>
<proteinExistence type="predicted"/>
<feature type="binding site" evidence="1">
    <location>
        <position position="433"/>
    </location>
    <ligand>
        <name>2-oxoglutarate</name>
        <dbReference type="ChEBI" id="CHEBI:16810"/>
    </ligand>
</feature>
<dbReference type="PANTHER" id="PTHR31573">
    <property type="entry name" value="ALPHA-KETOGLUTARATE-DEPENDENT DIOXYGENASE ALKB HOMOLOG 2"/>
    <property type="match status" value="1"/>
</dbReference>
<feature type="region of interest" description="Disordered" evidence="2">
    <location>
        <begin position="567"/>
        <end position="591"/>
    </location>
</feature>
<reference evidence="4 5" key="1">
    <citation type="submission" date="2020-01" db="EMBL/GenBank/DDBJ databases">
        <authorList>
            <consortium name="DOE Joint Genome Institute"/>
            <person name="Haridas S."/>
            <person name="Albert R."/>
            <person name="Binder M."/>
            <person name="Bloem J."/>
            <person name="Labutti K."/>
            <person name="Salamov A."/>
            <person name="Andreopoulos B."/>
            <person name="Baker S.E."/>
            <person name="Barry K."/>
            <person name="Bills G."/>
            <person name="Bluhm B.H."/>
            <person name="Cannon C."/>
            <person name="Castanera R."/>
            <person name="Culley D.E."/>
            <person name="Daum C."/>
            <person name="Ezra D."/>
            <person name="Gonzalez J.B."/>
            <person name="Henrissat B."/>
            <person name="Kuo A."/>
            <person name="Liang C."/>
            <person name="Lipzen A."/>
            <person name="Lutzoni F."/>
            <person name="Magnuson J."/>
            <person name="Mondo S."/>
            <person name="Nolan M."/>
            <person name="Ohm R."/>
            <person name="Pangilinan J."/>
            <person name="Park H.-J.H."/>
            <person name="Ramirez L."/>
            <person name="Alfaro M."/>
            <person name="Sun H."/>
            <person name="Tritt A."/>
            <person name="Yoshinaga Y."/>
            <person name="Zwiers L.-H.L."/>
            <person name="Turgeon B.G."/>
            <person name="Goodwin S.B."/>
            <person name="Spatafora J.W."/>
            <person name="Crous P.W."/>
            <person name="Grigoriev I.V."/>
        </authorList>
    </citation>
    <scope>NUCLEOTIDE SEQUENCE [LARGE SCALE GENOMIC DNA]</scope>
    <source>
        <strain evidence="4 5">CBS 611.86</strain>
    </source>
</reference>
<feature type="domain" description="Alpha-ketoglutarate-dependent dioxygenase AlkB-like" evidence="3">
    <location>
        <begin position="419"/>
        <end position="551"/>
    </location>
</feature>
<dbReference type="SUPFAM" id="SSF51197">
    <property type="entry name" value="Clavaminate synthase-like"/>
    <property type="match status" value="1"/>
</dbReference>
<name>A0A7C8M5J0_9PLEO</name>
<accession>A0A7C8M5J0</accession>
<evidence type="ECO:0000313" key="4">
    <source>
        <dbReference type="EMBL" id="KAF2868055.1"/>
    </source>
</evidence>
<dbReference type="AlphaFoldDB" id="A0A7C8M5J0"/>
<dbReference type="GO" id="GO:0006307">
    <property type="term" value="P:DNA alkylation repair"/>
    <property type="evidence" value="ECO:0007669"/>
    <property type="project" value="TreeGrafter"/>
</dbReference>
<keyword evidence="5" id="KW-1185">Reference proteome</keyword>
<dbReference type="GO" id="GO:0035516">
    <property type="term" value="F:broad specificity oxidative DNA demethylase activity"/>
    <property type="evidence" value="ECO:0007669"/>
    <property type="project" value="TreeGrafter"/>
</dbReference>
<evidence type="ECO:0000256" key="2">
    <source>
        <dbReference type="SAM" id="MobiDB-lite"/>
    </source>
</evidence>
<dbReference type="InterPro" id="IPR037151">
    <property type="entry name" value="AlkB-like_sf"/>
</dbReference>
<feature type="binding site" evidence="1">
    <location>
        <position position="544"/>
    </location>
    <ligand>
        <name>2-oxoglutarate</name>
        <dbReference type="ChEBI" id="CHEBI:16810"/>
    </ligand>
</feature>
<comment type="caution">
    <text evidence="4">The sequence shown here is derived from an EMBL/GenBank/DDBJ whole genome shotgun (WGS) entry which is preliminary data.</text>
</comment>
<dbReference type="InterPro" id="IPR032852">
    <property type="entry name" value="ALKBH2"/>
</dbReference>
<evidence type="ECO:0000256" key="1">
    <source>
        <dbReference type="PIRSR" id="PIRSR632852-1"/>
    </source>
</evidence>
<dbReference type="PANTHER" id="PTHR31573:SF4">
    <property type="entry name" value="FE2OG DIOXYGENASE DOMAIN-CONTAINING PROTEIN"/>
    <property type="match status" value="1"/>
</dbReference>
<dbReference type="Gene3D" id="2.60.120.590">
    <property type="entry name" value="Alpha-ketoglutarate-dependent dioxygenase AlkB-like"/>
    <property type="match status" value="1"/>
</dbReference>
<protein>
    <recommendedName>
        <fullName evidence="3">Alpha-ketoglutarate-dependent dioxygenase AlkB-like domain-containing protein</fullName>
    </recommendedName>
</protein>
<dbReference type="GO" id="GO:0008198">
    <property type="term" value="F:ferrous iron binding"/>
    <property type="evidence" value="ECO:0007669"/>
    <property type="project" value="TreeGrafter"/>
</dbReference>
<dbReference type="Pfam" id="PF13532">
    <property type="entry name" value="2OG-FeII_Oxy_2"/>
    <property type="match status" value="1"/>
</dbReference>
<dbReference type="GO" id="GO:0051747">
    <property type="term" value="F:cytosine C-5 DNA demethylase activity"/>
    <property type="evidence" value="ECO:0007669"/>
    <property type="project" value="TreeGrafter"/>
</dbReference>
<dbReference type="InterPro" id="IPR027450">
    <property type="entry name" value="AlkB-like"/>
</dbReference>
<gene>
    <name evidence="4" type="ORF">BDV95DRAFT_610028</name>
</gene>
<organism evidence="4 5">
    <name type="scientific">Massariosphaeria phaeospora</name>
    <dbReference type="NCBI Taxonomy" id="100035"/>
    <lineage>
        <taxon>Eukaryota</taxon>
        <taxon>Fungi</taxon>
        <taxon>Dikarya</taxon>
        <taxon>Ascomycota</taxon>
        <taxon>Pezizomycotina</taxon>
        <taxon>Dothideomycetes</taxon>
        <taxon>Pleosporomycetidae</taxon>
        <taxon>Pleosporales</taxon>
        <taxon>Pleosporales incertae sedis</taxon>
        <taxon>Massariosphaeria</taxon>
    </lineage>
</organism>
<dbReference type="Proteomes" id="UP000481861">
    <property type="component" value="Unassembled WGS sequence"/>
</dbReference>
<dbReference type="EMBL" id="JAADJZ010000020">
    <property type="protein sequence ID" value="KAF2868055.1"/>
    <property type="molecule type" value="Genomic_DNA"/>
</dbReference>
<feature type="binding site" evidence="1">
    <location>
        <position position="442"/>
    </location>
    <ligand>
        <name>2-oxoglutarate</name>
        <dbReference type="ChEBI" id="CHEBI:16810"/>
    </ligand>
</feature>
<evidence type="ECO:0000313" key="5">
    <source>
        <dbReference type="Proteomes" id="UP000481861"/>
    </source>
</evidence>